<comment type="caution">
    <text evidence="2">The sequence shown here is derived from an EMBL/GenBank/DDBJ whole genome shotgun (WGS) entry which is preliminary data.</text>
</comment>
<organism evidence="2 3">
    <name type="scientific">Staphylococcus simiae CCM 7213 = CCUG 51256</name>
    <dbReference type="NCBI Taxonomy" id="911238"/>
    <lineage>
        <taxon>Bacteria</taxon>
        <taxon>Bacillati</taxon>
        <taxon>Bacillota</taxon>
        <taxon>Bacilli</taxon>
        <taxon>Bacillales</taxon>
        <taxon>Staphylococcaceae</taxon>
        <taxon>Staphylococcus</taxon>
    </lineage>
</organism>
<dbReference type="InterPro" id="IPR036806">
    <property type="entry name" value="YozE_SAM-like_sf"/>
</dbReference>
<evidence type="ECO:0000259" key="1">
    <source>
        <dbReference type="Pfam" id="PF06855"/>
    </source>
</evidence>
<evidence type="ECO:0000313" key="2">
    <source>
        <dbReference type="EMBL" id="EHJ07325.1"/>
    </source>
</evidence>
<protein>
    <recommendedName>
        <fullName evidence="1">YozE SAM-like domain-containing protein</fullName>
    </recommendedName>
</protein>
<dbReference type="Gene3D" id="1.10.150.260">
    <property type="entry name" value="YozE SAM-like"/>
    <property type="match status" value="1"/>
</dbReference>
<dbReference type="Proteomes" id="UP000005413">
    <property type="component" value="Unassembled WGS sequence"/>
</dbReference>
<dbReference type="OrthoDB" id="2406458at2"/>
<proteinExistence type="predicted"/>
<accession>G5JKF4</accession>
<reference evidence="2 3" key="1">
    <citation type="journal article" date="2012" name="BMC Genomics">
        <title>Comparative genomic analysis of the genus Staphylococcus including Staphylococcus aureus and its newly described sister species Staphylococcus simiae.</title>
        <authorList>
            <person name="Suzuki H."/>
            <person name="Lefebure T."/>
            <person name="Pavinski Bitar P."/>
            <person name="Stanhope M.J."/>
        </authorList>
    </citation>
    <scope>NUCLEOTIDE SEQUENCE [LARGE SCALE GENOMIC DNA]</scope>
    <source>
        <strain evidence="2 3">CCM 7213</strain>
    </source>
</reference>
<dbReference type="Pfam" id="PF06855">
    <property type="entry name" value="YozE_SAM_like"/>
    <property type="match status" value="1"/>
</dbReference>
<dbReference type="SUPFAM" id="SSF140652">
    <property type="entry name" value="YozE-like"/>
    <property type="match status" value="1"/>
</dbReference>
<dbReference type="EMBL" id="AEUN01000483">
    <property type="protein sequence ID" value="EHJ07325.1"/>
    <property type="molecule type" value="Genomic_DNA"/>
</dbReference>
<dbReference type="InterPro" id="IPR023089">
    <property type="entry name" value="YozE_SAM-like"/>
</dbReference>
<dbReference type="RefSeq" id="WP_002464656.1">
    <property type="nucleotide sequence ID" value="NZ_AEUN01000483.1"/>
</dbReference>
<dbReference type="AlphaFoldDB" id="G5JKF4"/>
<sequence length="69" mass="8157">MTFYEYILGFVNDKTPLGDLATWVKQDDTFPKHEKIAENILSYFHQMTNLDHGFLEIVKRSLSLYDETK</sequence>
<feature type="domain" description="YozE SAM-like" evidence="1">
    <location>
        <begin position="2"/>
        <end position="66"/>
    </location>
</feature>
<keyword evidence="3" id="KW-1185">Reference proteome</keyword>
<gene>
    <name evidence="2" type="ORF">SS7213T_09829</name>
</gene>
<name>G5JKF4_9STAP</name>
<evidence type="ECO:0000313" key="3">
    <source>
        <dbReference type="Proteomes" id="UP000005413"/>
    </source>
</evidence>
<dbReference type="PATRIC" id="fig|911238.3.peg.1716"/>